<dbReference type="STRING" id="450378.GCA_001661675_00893"/>
<protein>
    <submittedName>
        <fullName evidence="3">16S rRNA (Guanine(966)-N(2))-methyltransferase RsmD</fullName>
    </submittedName>
</protein>
<evidence type="ECO:0000256" key="2">
    <source>
        <dbReference type="ARBA" id="ARBA00022679"/>
    </source>
</evidence>
<dbReference type="EMBL" id="CP019602">
    <property type="protein sequence ID" value="ARU17241.1"/>
    <property type="molecule type" value="Genomic_DNA"/>
</dbReference>
<proteinExistence type="predicted"/>
<dbReference type="GO" id="GO:0003676">
    <property type="term" value="F:nucleic acid binding"/>
    <property type="evidence" value="ECO:0007669"/>
    <property type="project" value="InterPro"/>
</dbReference>
<dbReference type="OrthoDB" id="9803017at2"/>
<dbReference type="GO" id="GO:0031167">
    <property type="term" value="P:rRNA methylation"/>
    <property type="evidence" value="ECO:0007669"/>
    <property type="project" value="InterPro"/>
</dbReference>
<dbReference type="Proteomes" id="UP000195807">
    <property type="component" value="Chromosome"/>
</dbReference>
<dbReference type="InterPro" id="IPR002052">
    <property type="entry name" value="DNA_methylase_N6_adenine_CS"/>
</dbReference>
<dbReference type="InterPro" id="IPR004398">
    <property type="entry name" value="RNA_MeTrfase_RsmD"/>
</dbReference>
<evidence type="ECO:0000313" key="4">
    <source>
        <dbReference type="Proteomes" id="UP000195807"/>
    </source>
</evidence>
<dbReference type="CDD" id="cd02440">
    <property type="entry name" value="AdoMet_MTases"/>
    <property type="match status" value="1"/>
</dbReference>
<dbReference type="PIRSF" id="PIRSF004553">
    <property type="entry name" value="CHP00095"/>
    <property type="match status" value="1"/>
</dbReference>
<keyword evidence="1 3" id="KW-0489">Methyltransferase</keyword>
<evidence type="ECO:0000256" key="1">
    <source>
        <dbReference type="ARBA" id="ARBA00022603"/>
    </source>
</evidence>
<keyword evidence="4" id="KW-1185">Reference proteome</keyword>
<dbReference type="InterPro" id="IPR029063">
    <property type="entry name" value="SAM-dependent_MTases_sf"/>
</dbReference>
<dbReference type="RefSeq" id="WP_066848236.1">
    <property type="nucleotide sequence ID" value="NZ_CP019602.1"/>
</dbReference>
<dbReference type="PANTHER" id="PTHR43542">
    <property type="entry name" value="METHYLTRANSFERASE"/>
    <property type="match status" value="1"/>
</dbReference>
<organism evidence="3 4">
    <name type="scientific">Croceicoccus marinus</name>
    <dbReference type="NCBI Taxonomy" id="450378"/>
    <lineage>
        <taxon>Bacteria</taxon>
        <taxon>Pseudomonadati</taxon>
        <taxon>Pseudomonadota</taxon>
        <taxon>Alphaproteobacteria</taxon>
        <taxon>Sphingomonadales</taxon>
        <taxon>Erythrobacteraceae</taxon>
        <taxon>Croceicoccus</taxon>
    </lineage>
</organism>
<dbReference type="NCBIfam" id="TIGR00095">
    <property type="entry name" value="16S rRNA (guanine(966)-N(2))-methyltransferase RsmD"/>
    <property type="match status" value="1"/>
</dbReference>
<dbReference type="AlphaFoldDB" id="A0A1Z1FEJ7"/>
<keyword evidence="2 3" id="KW-0808">Transferase</keyword>
<dbReference type="Gene3D" id="3.40.50.150">
    <property type="entry name" value="Vaccinia Virus protein VP39"/>
    <property type="match status" value="1"/>
</dbReference>
<dbReference type="PROSITE" id="PS00092">
    <property type="entry name" value="N6_MTASE"/>
    <property type="match status" value="1"/>
</dbReference>
<accession>A0A1Z1FEJ7</accession>
<gene>
    <name evidence="3" type="ORF">A9D14_04455</name>
</gene>
<evidence type="ECO:0000313" key="3">
    <source>
        <dbReference type="EMBL" id="ARU17241.1"/>
    </source>
</evidence>
<dbReference type="SUPFAM" id="SSF53335">
    <property type="entry name" value="S-adenosyl-L-methionine-dependent methyltransferases"/>
    <property type="match status" value="1"/>
</dbReference>
<name>A0A1Z1FEJ7_9SPHN</name>
<dbReference type="GO" id="GO:0008168">
    <property type="term" value="F:methyltransferase activity"/>
    <property type="evidence" value="ECO:0007669"/>
    <property type="project" value="UniProtKB-KW"/>
</dbReference>
<dbReference type="Pfam" id="PF03602">
    <property type="entry name" value="Cons_hypoth95"/>
    <property type="match status" value="1"/>
</dbReference>
<dbReference type="PANTHER" id="PTHR43542:SF1">
    <property type="entry name" value="METHYLTRANSFERASE"/>
    <property type="match status" value="1"/>
</dbReference>
<reference evidence="3 4" key="1">
    <citation type="submission" date="2017-01" db="EMBL/GenBank/DDBJ databases">
        <title>Complete genome sequence of esterase-producing bacterium Croceicoccus marinus E4A9.</title>
        <authorList>
            <person name="Wu Y.-H."/>
            <person name="Cheng H."/>
            <person name="Xu L."/>
            <person name="Huo Y.-Y."/>
            <person name="Wang C.-S."/>
            <person name="Xu X.-W."/>
        </authorList>
    </citation>
    <scope>NUCLEOTIDE SEQUENCE [LARGE SCALE GENOMIC DNA]</scope>
    <source>
        <strain evidence="3 4">E4A9</strain>
    </source>
</reference>
<dbReference type="KEGG" id="cman:A9D14_04455"/>
<sequence>MRIIAGEWRGRRLVAPEGDATRPTADRTREALFSMLVSRLGSFEGLFVADLFAGSGAPGLEALSRGAARALFVEQDPAAIRVLRANIASLGAQQRCDVRAGSVLSLARTENAPDLILMDPPYGTGAGAVALDRLDRLGWIEPATWISIETSRDEDVAVKGFIAEAVRDSGKARLHLLRKTA</sequence>